<protein>
    <submittedName>
        <fullName evidence="2">Uncharacterized protein</fullName>
    </submittedName>
</protein>
<keyword evidence="3" id="KW-1185">Reference proteome</keyword>
<proteinExistence type="predicted"/>
<feature type="region of interest" description="Disordered" evidence="1">
    <location>
        <begin position="117"/>
        <end position="136"/>
    </location>
</feature>
<sequence>MHQYGLGADLLESSSEEKDLLISSSPLFLGVGEGGAICQSGFGKFDRNRKSGQQDDHKPAICPCGQEGQWHPGVHQEECGQQVKGSYVPSLLCPGEAASGVLCPVLGSPIQEGQVTAGEGTAKGYEDNSGTRTSLL</sequence>
<dbReference type="OrthoDB" id="443634at2759"/>
<dbReference type="AlphaFoldDB" id="A0A2I0U8C9"/>
<evidence type="ECO:0000256" key="1">
    <source>
        <dbReference type="SAM" id="MobiDB-lite"/>
    </source>
</evidence>
<dbReference type="Proteomes" id="UP000233556">
    <property type="component" value="Unassembled WGS sequence"/>
</dbReference>
<dbReference type="EMBL" id="KZ506017">
    <property type="protein sequence ID" value="PKU42233.1"/>
    <property type="molecule type" value="Genomic_DNA"/>
</dbReference>
<reference evidence="3" key="1">
    <citation type="submission" date="2017-11" db="EMBL/GenBank/DDBJ databases">
        <authorList>
            <person name="Lima N.C."/>
            <person name="Parody-Merino A.M."/>
            <person name="Battley P.F."/>
            <person name="Fidler A.E."/>
            <person name="Prosdocimi F."/>
        </authorList>
    </citation>
    <scope>NUCLEOTIDE SEQUENCE [LARGE SCALE GENOMIC DNA]</scope>
</reference>
<gene>
    <name evidence="2" type="ORF">llap_7463</name>
</gene>
<accession>A0A2I0U8C9</accession>
<evidence type="ECO:0000313" key="2">
    <source>
        <dbReference type="EMBL" id="PKU42233.1"/>
    </source>
</evidence>
<organism evidence="2 3">
    <name type="scientific">Limosa lapponica baueri</name>
    <dbReference type="NCBI Taxonomy" id="1758121"/>
    <lineage>
        <taxon>Eukaryota</taxon>
        <taxon>Metazoa</taxon>
        <taxon>Chordata</taxon>
        <taxon>Craniata</taxon>
        <taxon>Vertebrata</taxon>
        <taxon>Euteleostomi</taxon>
        <taxon>Archelosauria</taxon>
        <taxon>Archosauria</taxon>
        <taxon>Dinosauria</taxon>
        <taxon>Saurischia</taxon>
        <taxon>Theropoda</taxon>
        <taxon>Coelurosauria</taxon>
        <taxon>Aves</taxon>
        <taxon>Neognathae</taxon>
        <taxon>Neoaves</taxon>
        <taxon>Charadriiformes</taxon>
        <taxon>Scolopacidae</taxon>
        <taxon>Limosa</taxon>
    </lineage>
</organism>
<name>A0A2I0U8C9_LIMLA</name>
<evidence type="ECO:0000313" key="3">
    <source>
        <dbReference type="Proteomes" id="UP000233556"/>
    </source>
</evidence>
<reference evidence="3" key="2">
    <citation type="submission" date="2017-12" db="EMBL/GenBank/DDBJ databases">
        <title>Genome sequence of the Bar-tailed Godwit (Limosa lapponica baueri).</title>
        <authorList>
            <person name="Lima N.C.B."/>
            <person name="Parody-Merino A.M."/>
            <person name="Battley P.F."/>
            <person name="Fidler A.E."/>
            <person name="Prosdocimi F."/>
        </authorList>
    </citation>
    <scope>NUCLEOTIDE SEQUENCE [LARGE SCALE GENOMIC DNA]</scope>
</reference>